<evidence type="ECO:0000256" key="1">
    <source>
        <dbReference type="SAM" id="MobiDB-lite"/>
    </source>
</evidence>
<feature type="compositionally biased region" description="Basic and acidic residues" evidence="1">
    <location>
        <begin position="44"/>
        <end position="64"/>
    </location>
</feature>
<keyword evidence="2" id="KW-1133">Transmembrane helix</keyword>
<keyword evidence="5" id="KW-1185">Reference proteome</keyword>
<keyword evidence="2" id="KW-0472">Membrane</keyword>
<keyword evidence="3" id="KW-0732">Signal</keyword>
<reference evidence="4 5" key="1">
    <citation type="journal article" date="2012" name="Genome Biol.">
        <title>Genome and low-iron response of an oceanic diatom adapted to chronic iron limitation.</title>
        <authorList>
            <person name="Lommer M."/>
            <person name="Specht M."/>
            <person name="Roy A.S."/>
            <person name="Kraemer L."/>
            <person name="Andreson R."/>
            <person name="Gutowska M.A."/>
            <person name="Wolf J."/>
            <person name="Bergner S.V."/>
            <person name="Schilhabel M.B."/>
            <person name="Klostermeier U.C."/>
            <person name="Beiko R.G."/>
            <person name="Rosenstiel P."/>
            <person name="Hippler M."/>
            <person name="Laroche J."/>
        </authorList>
    </citation>
    <scope>NUCLEOTIDE SEQUENCE [LARGE SCALE GENOMIC DNA]</scope>
    <source>
        <strain evidence="4 5">CCMP1005</strain>
    </source>
</reference>
<evidence type="ECO:0008006" key="6">
    <source>
        <dbReference type="Google" id="ProtNLM"/>
    </source>
</evidence>
<keyword evidence="2" id="KW-0812">Transmembrane</keyword>
<evidence type="ECO:0000313" key="4">
    <source>
        <dbReference type="EMBL" id="EJK51488.1"/>
    </source>
</evidence>
<name>K0RCN8_THAOC</name>
<protein>
    <recommendedName>
        <fullName evidence="6">Transmembrane protein</fullName>
    </recommendedName>
</protein>
<evidence type="ECO:0000313" key="5">
    <source>
        <dbReference type="Proteomes" id="UP000266841"/>
    </source>
</evidence>
<organism evidence="4 5">
    <name type="scientific">Thalassiosira oceanica</name>
    <name type="common">Marine diatom</name>
    <dbReference type="NCBI Taxonomy" id="159749"/>
    <lineage>
        <taxon>Eukaryota</taxon>
        <taxon>Sar</taxon>
        <taxon>Stramenopiles</taxon>
        <taxon>Ochrophyta</taxon>
        <taxon>Bacillariophyta</taxon>
        <taxon>Coscinodiscophyceae</taxon>
        <taxon>Thalassiosirophycidae</taxon>
        <taxon>Thalassiosirales</taxon>
        <taxon>Thalassiosiraceae</taxon>
        <taxon>Thalassiosira</taxon>
    </lineage>
</organism>
<feature type="chain" id="PRO_5003836889" description="Transmembrane protein" evidence="3">
    <location>
        <begin position="20"/>
        <end position="264"/>
    </location>
</feature>
<comment type="caution">
    <text evidence="4">The sequence shown here is derived from an EMBL/GenBank/DDBJ whole genome shotgun (WGS) entry which is preliminary data.</text>
</comment>
<evidence type="ECO:0000256" key="3">
    <source>
        <dbReference type="SAM" id="SignalP"/>
    </source>
</evidence>
<sequence length="264" mass="29002">MGHPRLLLLLLATTALAEAFAPSYSRHLCFGQNSRCVAAVGDSASERRSTADDNSYEVKEPVNSRETDAMDAAYEYLNDGEFVEDSSWLADMDDGAQTVARIAPDVDSTSTATEVNTQYSRPTANDMLDEAMKEQQFRSGQVFEERERQRQAANNEVNKLDPLIATLARSDESPSGQVPMRRVPFFGELPADDSLAILSVVAGGAALGLFLSFVVAFQKREEIVGELSNVKIPEMKYTERVPEPGECWGICGSRDGNFDTLRES</sequence>
<dbReference type="Proteomes" id="UP000266841">
    <property type="component" value="Unassembled WGS sequence"/>
</dbReference>
<evidence type="ECO:0000256" key="2">
    <source>
        <dbReference type="SAM" id="Phobius"/>
    </source>
</evidence>
<feature type="signal peptide" evidence="3">
    <location>
        <begin position="1"/>
        <end position="19"/>
    </location>
</feature>
<feature type="transmembrane region" description="Helical" evidence="2">
    <location>
        <begin position="195"/>
        <end position="217"/>
    </location>
</feature>
<dbReference type="AlphaFoldDB" id="K0RCN8"/>
<dbReference type="OrthoDB" id="46689at2759"/>
<proteinExistence type="predicted"/>
<gene>
    <name evidence="4" type="ORF">THAOC_29331</name>
</gene>
<dbReference type="EMBL" id="AGNL01041546">
    <property type="protein sequence ID" value="EJK51488.1"/>
    <property type="molecule type" value="Genomic_DNA"/>
</dbReference>
<accession>K0RCN8</accession>
<feature type="region of interest" description="Disordered" evidence="1">
    <location>
        <begin position="42"/>
        <end position="64"/>
    </location>
</feature>
<dbReference type="eggNOG" id="ENOG502SWWS">
    <property type="taxonomic scope" value="Eukaryota"/>
</dbReference>